<proteinExistence type="predicted"/>
<protein>
    <submittedName>
        <fullName evidence="1">Uncharacterized protein</fullName>
    </submittedName>
</protein>
<organism evidence="1 2">
    <name type="scientific">Glossina pallidipes</name>
    <name type="common">Tsetse fly</name>
    <dbReference type="NCBI Taxonomy" id="7398"/>
    <lineage>
        <taxon>Eukaryota</taxon>
        <taxon>Metazoa</taxon>
        <taxon>Ecdysozoa</taxon>
        <taxon>Arthropoda</taxon>
        <taxon>Hexapoda</taxon>
        <taxon>Insecta</taxon>
        <taxon>Pterygota</taxon>
        <taxon>Neoptera</taxon>
        <taxon>Endopterygota</taxon>
        <taxon>Diptera</taxon>
        <taxon>Brachycera</taxon>
        <taxon>Muscomorpha</taxon>
        <taxon>Hippoboscoidea</taxon>
        <taxon>Glossinidae</taxon>
        <taxon>Glossina</taxon>
    </lineage>
</organism>
<reference evidence="2" key="1">
    <citation type="submission" date="2014-03" db="EMBL/GenBank/DDBJ databases">
        <authorList>
            <person name="Aksoy S."/>
            <person name="Warren W."/>
            <person name="Wilson R.K."/>
        </authorList>
    </citation>
    <scope>NUCLEOTIDE SEQUENCE [LARGE SCALE GENOMIC DNA]</scope>
    <source>
        <strain evidence="2">IAEA</strain>
    </source>
</reference>
<accession>A0A1B0A9D5</accession>
<evidence type="ECO:0000313" key="1">
    <source>
        <dbReference type="EnsemblMetazoa" id="GPAI038378-PA"/>
    </source>
</evidence>
<keyword evidence="2" id="KW-1185">Reference proteome</keyword>
<dbReference type="Proteomes" id="UP000092445">
    <property type="component" value="Unassembled WGS sequence"/>
</dbReference>
<sequence>MVDLLYDYTIKIIEKFCLQRSFMFVNKFVTVHDDKGDDDDEKNPSGRHLIITIMILMIYYGNKGGLTGYVSISYYVEIENIGVMELQAASRYTRVAPLKAAHALISYC</sequence>
<dbReference type="VEuPathDB" id="VectorBase:GPAI038378"/>
<dbReference type="AlphaFoldDB" id="A0A1B0A9D5"/>
<name>A0A1B0A9D5_GLOPL</name>
<reference evidence="1" key="2">
    <citation type="submission" date="2020-05" db="UniProtKB">
        <authorList>
            <consortium name="EnsemblMetazoa"/>
        </authorList>
    </citation>
    <scope>IDENTIFICATION</scope>
    <source>
        <strain evidence="1">IAEA</strain>
    </source>
</reference>
<evidence type="ECO:0000313" key="2">
    <source>
        <dbReference type="Proteomes" id="UP000092445"/>
    </source>
</evidence>
<dbReference type="EnsemblMetazoa" id="GPAI038378-RA">
    <property type="protein sequence ID" value="GPAI038378-PA"/>
    <property type="gene ID" value="GPAI038378"/>
</dbReference>